<proteinExistence type="predicted"/>
<reference evidence="1 2" key="1">
    <citation type="submission" date="2017-11" db="EMBL/GenBank/DDBJ databases">
        <title>Draft genome sequence of Mitsuaria sp. HWN-4.</title>
        <authorList>
            <person name="Gundlapally S.R."/>
        </authorList>
    </citation>
    <scope>NUCLEOTIDE SEQUENCE [LARGE SCALE GENOMIC DNA]</scope>
    <source>
        <strain evidence="1 2">HWN-4</strain>
    </source>
</reference>
<dbReference type="RefSeq" id="WP_099862644.1">
    <property type="nucleotide sequence ID" value="NZ_PEOG01000045.1"/>
</dbReference>
<dbReference type="Proteomes" id="UP000231501">
    <property type="component" value="Unassembled WGS sequence"/>
</dbReference>
<comment type="caution">
    <text evidence="1">The sequence shown here is derived from an EMBL/GenBank/DDBJ whole genome shotgun (WGS) entry which is preliminary data.</text>
</comment>
<protein>
    <recommendedName>
        <fullName evidence="3">Carbon storage regulator</fullName>
    </recommendedName>
</protein>
<evidence type="ECO:0008006" key="3">
    <source>
        <dbReference type="Google" id="ProtNLM"/>
    </source>
</evidence>
<dbReference type="EMBL" id="PEOG01000045">
    <property type="protein sequence ID" value="PIM52091.1"/>
    <property type="molecule type" value="Genomic_DNA"/>
</dbReference>
<dbReference type="OrthoDB" id="9155944at2"/>
<sequence length="68" mass="7406">MTNRKSSLVMDLQPGEALVLAGAMVQVVHKSGRVARLRVTAPVDLKIEKRRDGDLAEVVPRMAQSDHG</sequence>
<name>A0A2G9C6L3_9BURK</name>
<accession>A0A2G9C6L3</accession>
<evidence type="ECO:0000313" key="2">
    <source>
        <dbReference type="Proteomes" id="UP000231501"/>
    </source>
</evidence>
<evidence type="ECO:0000313" key="1">
    <source>
        <dbReference type="EMBL" id="PIM52091.1"/>
    </source>
</evidence>
<gene>
    <name evidence="1" type="ORF">CS062_16180</name>
</gene>
<keyword evidence="2" id="KW-1185">Reference proteome</keyword>
<dbReference type="AlphaFoldDB" id="A0A2G9C6L3"/>
<organism evidence="1 2">
    <name type="scientific">Roseateles chitinivorans</name>
    <dbReference type="NCBI Taxonomy" id="2917965"/>
    <lineage>
        <taxon>Bacteria</taxon>
        <taxon>Pseudomonadati</taxon>
        <taxon>Pseudomonadota</taxon>
        <taxon>Betaproteobacteria</taxon>
        <taxon>Burkholderiales</taxon>
        <taxon>Sphaerotilaceae</taxon>
        <taxon>Roseateles</taxon>
    </lineage>
</organism>